<evidence type="ECO:0000313" key="1">
    <source>
        <dbReference type="EMBL" id="KAJ1677762.1"/>
    </source>
</evidence>
<dbReference type="EMBL" id="JAMZIH010001979">
    <property type="protein sequence ID" value="KAJ1677762.1"/>
    <property type="molecule type" value="Genomic_DNA"/>
</dbReference>
<reference evidence="1" key="1">
    <citation type="submission" date="2022-06" db="EMBL/GenBank/DDBJ databases">
        <title>Phylogenomic reconstructions and comparative analyses of Kickxellomycotina fungi.</title>
        <authorList>
            <person name="Reynolds N.K."/>
            <person name="Stajich J.E."/>
            <person name="Barry K."/>
            <person name="Grigoriev I.V."/>
            <person name="Crous P."/>
            <person name="Smith M.E."/>
        </authorList>
    </citation>
    <scope>NUCLEOTIDE SEQUENCE</scope>
    <source>
        <strain evidence="1">RSA 2271</strain>
    </source>
</reference>
<organism evidence="1 2">
    <name type="scientific">Spiromyces aspiralis</name>
    <dbReference type="NCBI Taxonomy" id="68401"/>
    <lineage>
        <taxon>Eukaryota</taxon>
        <taxon>Fungi</taxon>
        <taxon>Fungi incertae sedis</taxon>
        <taxon>Zoopagomycota</taxon>
        <taxon>Kickxellomycotina</taxon>
        <taxon>Kickxellomycetes</taxon>
        <taxon>Kickxellales</taxon>
        <taxon>Kickxellaceae</taxon>
        <taxon>Spiromyces</taxon>
    </lineage>
</organism>
<accession>A0ACC1HNH9</accession>
<evidence type="ECO:0000313" key="2">
    <source>
        <dbReference type="Proteomes" id="UP001145114"/>
    </source>
</evidence>
<proteinExistence type="predicted"/>
<gene>
    <name evidence="1" type="ORF">EV182_005494</name>
</gene>
<keyword evidence="2" id="KW-1185">Reference proteome</keyword>
<feature type="non-terminal residue" evidence="1">
    <location>
        <position position="332"/>
    </location>
</feature>
<comment type="caution">
    <text evidence="1">The sequence shown here is derived from an EMBL/GenBank/DDBJ whole genome shotgun (WGS) entry which is preliminary data.</text>
</comment>
<protein>
    <submittedName>
        <fullName evidence="1">Uncharacterized protein</fullName>
    </submittedName>
</protein>
<name>A0ACC1HNH9_9FUNG</name>
<dbReference type="Proteomes" id="UP001145114">
    <property type="component" value="Unassembled WGS sequence"/>
</dbReference>
<sequence>MASDTTATTTPMHARPQSRTDQHQPQETTNDSPKNSGVSGVSLPASVPSQYGIPSYSKYSDFDKVIHEACGVQSSSSNNNSDSDRLPISIPSVREGGDNNDAGAPSSRCRSGSSDGGDSVSSHGTQGSLSKKVRFRDTVSVVFNSRHTEDDEAESGDESARKDGQKRISSFVSHSIVMLPSATQYSSKISIGSDAESEDEDFTGNLYNLFGSLLVDEGGFDGEGEVGRGVHSLELERARTATRKEHCRENGSSGTRHRAWHHIVEKQPLRDREAEWELERRQAKERRLQEYRMRKGAAGYALGDDDDDDYNDDDDDDDESDAGYSNYATYLR</sequence>